<proteinExistence type="predicted"/>
<feature type="region of interest" description="Disordered" evidence="1">
    <location>
        <begin position="853"/>
        <end position="874"/>
    </location>
</feature>
<feature type="compositionally biased region" description="Basic and acidic residues" evidence="1">
    <location>
        <begin position="2015"/>
        <end position="2025"/>
    </location>
</feature>
<feature type="compositionally biased region" description="Basic and acidic residues" evidence="1">
    <location>
        <begin position="52"/>
        <end position="70"/>
    </location>
</feature>
<accession>A0AAD7Y7B0</accession>
<evidence type="ECO:0000313" key="2">
    <source>
        <dbReference type="EMBL" id="KAJ8704699.1"/>
    </source>
</evidence>
<feature type="compositionally biased region" description="Polar residues" evidence="1">
    <location>
        <begin position="858"/>
        <end position="872"/>
    </location>
</feature>
<name>A0AAD7Y7B0_MYTSE</name>
<feature type="compositionally biased region" description="Low complexity" evidence="1">
    <location>
        <begin position="1254"/>
        <end position="1263"/>
    </location>
</feature>
<organism evidence="2 3">
    <name type="scientific">Mythimna separata</name>
    <name type="common">Oriental armyworm</name>
    <name type="synonym">Pseudaletia separata</name>
    <dbReference type="NCBI Taxonomy" id="271217"/>
    <lineage>
        <taxon>Eukaryota</taxon>
        <taxon>Metazoa</taxon>
        <taxon>Ecdysozoa</taxon>
        <taxon>Arthropoda</taxon>
        <taxon>Hexapoda</taxon>
        <taxon>Insecta</taxon>
        <taxon>Pterygota</taxon>
        <taxon>Neoptera</taxon>
        <taxon>Endopterygota</taxon>
        <taxon>Lepidoptera</taxon>
        <taxon>Glossata</taxon>
        <taxon>Ditrysia</taxon>
        <taxon>Noctuoidea</taxon>
        <taxon>Noctuidae</taxon>
        <taxon>Noctuinae</taxon>
        <taxon>Hadenini</taxon>
        <taxon>Mythimna</taxon>
    </lineage>
</organism>
<gene>
    <name evidence="2" type="ORF">PYW07_011887</name>
</gene>
<dbReference type="EMBL" id="JARGEI010000031">
    <property type="protein sequence ID" value="KAJ8704699.1"/>
    <property type="molecule type" value="Genomic_DNA"/>
</dbReference>
<reference evidence="2" key="1">
    <citation type="submission" date="2023-03" db="EMBL/GenBank/DDBJ databases">
        <title>Chromosome-level genomes of two armyworms, Mythimna separata and Mythimna loreyi, provide insights into the biosynthesis and reception of sex pheromones.</title>
        <authorList>
            <person name="Zhao H."/>
        </authorList>
    </citation>
    <scope>NUCLEOTIDE SEQUENCE</scope>
    <source>
        <strain evidence="2">BeijingLab</strain>
        <tissue evidence="2">Pupa</tissue>
    </source>
</reference>
<keyword evidence="3" id="KW-1185">Reference proteome</keyword>
<feature type="compositionally biased region" description="Basic residues" evidence="1">
    <location>
        <begin position="1608"/>
        <end position="1621"/>
    </location>
</feature>
<feature type="region of interest" description="Disordered" evidence="1">
    <location>
        <begin position="1240"/>
        <end position="1285"/>
    </location>
</feature>
<dbReference type="Proteomes" id="UP001231518">
    <property type="component" value="Chromosome 29"/>
</dbReference>
<protein>
    <submittedName>
        <fullName evidence="2">Uncharacterized protein</fullName>
    </submittedName>
</protein>
<evidence type="ECO:0000313" key="3">
    <source>
        <dbReference type="Proteomes" id="UP001231518"/>
    </source>
</evidence>
<sequence>MTLLKDDVFTICKDLSSARHSVSLIDAPERNSADNKSSSISSEDCNVTNPTRDTDARDHGAPRPDKEGSKQRYSSMSAEVCFTKDRPVPKKLSRKVDVRYVNLKQKIKSSCLIACNQQQCPRIQERLNQHKRTHHSKFRKMDNSCDTRTIMRDQAVNVTPSLSRLRTPKFTLPVQDEGRCVQTDITMTDFSPTRFFVKKLTDNPTNDTETLVMNTETMEAKPKRNFYKDLLQTEVLDWLHNVPMFFSLNLTTKDIKENVVYNLVEDINALTEEANDETYEVKTKMKIDECLNRLPMWLHGTKKDQILFKDSLKEKLWTKIIALNKVFLGINLEKEVNEKLKSDLSYEKEMVVWSLKLLLDPTESVTRKQVVDLLKKRLYPLLKIPLHTTSYKLILKGEIIDVLDGLPLRFTSPRYRTVKLNKLAEELANRLLNVQIKQELSSPQNAEIMSPSVFRQIASQVTGLPVPKTLYNHKDSVWQRVGECLDKFPVCNRFDLQTEICSSFIDSNSCLNPEINGITIKDEISQFLRDTGKISVDKAQIIANTIVKHVNCGLQDARKTATTSFDSVIPKVTGEISVYTVGSNNLPVTSTPKKEQRKDIPKLNPNETSYIEEVASLIAVWMNSLPKQYNEEPGFRQTVIYDLAGDIMDHQKLMQISPDSKSDRDKYRKYLVYKWLCKFDFYEDSKLRTEAVPKVEVFLKKLKNIPVPNLTAPQHGTRQEMEYIKHMEGGRGWEEDYVPKGIDVLEDQISVWMNEQPSEIYVNKDKGKRNKMAHGLALNLQDRLRNKDEESKIEGDINQFLKKIVNPKEKEHIGLLTQDLKGKIVGLPQDQTLGARHEERHRDILAKIAAKRQKTAGEPSTQHSAEVSNLGNIQGDPDRTIREFIGKYIEHYYDIDDSMAQGAFAHLLKTELRKLAPPTRKEVYKNFEQSKTHQRFRPESLYNELEYIKIISDWLTNIPIDPSYNTVGNKARIDFINDLARNIQEIEEERNDNPNVMNYNYLIASTILTSMNTYDLPIPREHLDQTPLMANQLLERLVELRPSEGHITQTSIANESLSSSIMMSDIKEQNLSDFINDYIRINGREIADDELKLEAWTARLLKEIKQMVHEGVDPTKLTKAQVYEKFASVPIPTEESVEAFGLKIHYVKEITDWMKNLPLLPIHKSDVESKEERIQMISELSEKMCDTEALRRANPSDNRADKELEEYITKWISSLPLDKRKDINIPILVQQLMLRMNKGSRDSAKVSSEKPPVSADKSTSSITSKKKKKLERKESSKSLSFKKDSCKGKTPAEVIVEAIENWSNKLPIKMDDKETVKAMKEGIARQLYQKIGEMNVDPMIFNDELLYREMLDDEIETQLENVPQNSELQNKREQMKENLINQIVGTNKIIKENSAGDNYRHKLETTIDASIPNPVKSVQAFDPGFEMYKNHLADMFILENFDHGNDDVKAAYEKRVRHEVDKYFASAQNKNALPLTKNQIYNEIYSALFKIPMPNENSVIDEVEQVKTRCEIEAWYEKLPIQETDNINELLERDQILSTLAKRIHEFEKNECKADENITKETRKWLEKLPLQSGAQGIDEHVKQLKNILKSTAAARKYVPPGPETKGKSKKVVTKGKKGAKNLHTSQTPGPSLYVPPRSSPLQTKAINAKPCCQSVSPMSNKKPGDMIAEIVEEWCKQLPLISTEENNKAIIDNVTTRIIILISELNMDPEIFNDDFVYDELLDVELEKVMANLPVCCDFDQSITARKYQLKEQIKSIKPMIKEEKARYGYKQELSSTVASILKEPLNTSVDKIAQFNKLKEEIVENFVLYYYHINDEDARKFYKNQIHDGVVRFCIEIRDSAGTGEKIDPLVRRNQLLCELQKIPVPESALKEEVEEIKMKREVIQFLNEQAIPEGDAKETVIKHLAKKLIDIEKTGYSPSNEQKMKSDISRCVTKLKKDVSPKKVENFVNKLKYNEADRKAPPITDSQASDLNQDEIVQDSRSLGTYYPGMPMPPTESDASYYTPVSMRPGRQVRDLSPHEASPEQPLSESPMRTEDFRAQSFLRSSVNPPGVSPRTLSPSRGTGPPMNLNSSLGSAMPSQRIGQEGLSKSFSQYQQSHRMREATSGLMLSTPRQIRQSPGPPQQRGQTPEKDGSDSLFETPSFEPAPFAFLDPFPGSGRQGPRRPFRAMQGRPGDRRSAGVGSSEDDLCICERCSPRNRRGIPVCLLPMDHSFEDCLGMPLWYGMHFPDCVYY</sequence>
<feature type="compositionally biased region" description="Low complexity" evidence="1">
    <location>
        <begin position="2115"/>
        <end position="2130"/>
    </location>
</feature>
<feature type="region of interest" description="Disordered" evidence="1">
    <location>
        <begin position="28"/>
        <end position="76"/>
    </location>
</feature>
<feature type="region of interest" description="Disordered" evidence="1">
    <location>
        <begin position="2115"/>
        <end position="2186"/>
    </location>
</feature>
<evidence type="ECO:0000256" key="1">
    <source>
        <dbReference type="SAM" id="MobiDB-lite"/>
    </source>
</evidence>
<feature type="region of interest" description="Disordered" evidence="1">
    <location>
        <begin position="1596"/>
        <end position="1636"/>
    </location>
</feature>
<feature type="compositionally biased region" description="Basic and acidic residues" evidence="1">
    <location>
        <begin position="1271"/>
        <end position="1285"/>
    </location>
</feature>
<feature type="compositionally biased region" description="Polar residues" evidence="1">
    <location>
        <begin position="2071"/>
        <end position="2087"/>
    </location>
</feature>
<comment type="caution">
    <text evidence="2">The sequence shown here is derived from an EMBL/GenBank/DDBJ whole genome shotgun (WGS) entry which is preliminary data.</text>
</comment>
<feature type="region of interest" description="Disordered" evidence="1">
    <location>
        <begin position="1985"/>
        <end position="2087"/>
    </location>
</feature>